<evidence type="ECO:0008006" key="4">
    <source>
        <dbReference type="Google" id="ProtNLM"/>
    </source>
</evidence>
<evidence type="ECO:0000313" key="3">
    <source>
        <dbReference type="Proteomes" id="UP000010846"/>
    </source>
</evidence>
<sequence>MSPPADKRGPPETDFSTELAERLDDAPTDDRVYRVALELVEPTRVATVADRADCSKTAARRHLDRLADIGLLTRVMDGPAAYRRNESYFEWRRFDRLASLSEEESNERLRSLLAEHADYRDEFEVDEPADVDPLEYDDSETIWLELEGWKAVRTEIRDLRRAKEERSVDEGIA</sequence>
<protein>
    <recommendedName>
        <fullName evidence="4">Transcriptional regulator</fullName>
    </recommendedName>
</protein>
<dbReference type="EMBL" id="CP003050">
    <property type="protein sequence ID" value="AGB16456.1"/>
    <property type="molecule type" value="Genomic_DNA"/>
</dbReference>
<dbReference type="RefSeq" id="WP_015301081.1">
    <property type="nucleotide sequence ID" value="NC_019964.1"/>
</dbReference>
<dbReference type="InterPro" id="IPR036388">
    <property type="entry name" value="WH-like_DNA-bd_sf"/>
</dbReference>
<keyword evidence="3" id="KW-1185">Reference proteome</keyword>
<accession>L0IE12</accession>
<dbReference type="eggNOG" id="arCOG02776">
    <property type="taxonomic scope" value="Archaea"/>
</dbReference>
<dbReference type="STRING" id="797302.Halru_1857"/>
<dbReference type="InterPro" id="IPR036390">
    <property type="entry name" value="WH_DNA-bd_sf"/>
</dbReference>
<proteinExistence type="predicted"/>
<dbReference type="GeneID" id="14377381"/>
<reference evidence="2" key="1">
    <citation type="submission" date="2011-09" db="EMBL/GenBank/DDBJ databases">
        <title>Complete sequence of Halovivax ruber XH-70.</title>
        <authorList>
            <consortium name="US DOE Joint Genome Institute"/>
            <person name="Lucas S."/>
            <person name="Han J."/>
            <person name="Lapidus A."/>
            <person name="Cheng J.-F."/>
            <person name="Goodwin L."/>
            <person name="Pitluck S."/>
            <person name="Peters L."/>
            <person name="Mikhailova N."/>
            <person name="Davenport K."/>
            <person name="Detter J.C."/>
            <person name="Han C."/>
            <person name="Tapia R."/>
            <person name="Land M."/>
            <person name="Hauser L."/>
            <person name="Kyrpides N."/>
            <person name="Ivanova N."/>
            <person name="Pagani I."/>
            <person name="Sproer C."/>
            <person name="Anderson I."/>
            <person name="Woyke T."/>
        </authorList>
    </citation>
    <scope>NUCLEOTIDE SEQUENCE</scope>
    <source>
        <strain evidence="2">XH-70</strain>
    </source>
</reference>
<dbReference type="OrthoDB" id="240032at2157"/>
<feature type="compositionally biased region" description="Basic and acidic residues" evidence="1">
    <location>
        <begin position="1"/>
        <end position="11"/>
    </location>
</feature>
<dbReference type="Pfam" id="PF24033">
    <property type="entry name" value="DUF7342"/>
    <property type="match status" value="1"/>
</dbReference>
<dbReference type="InterPro" id="IPR055766">
    <property type="entry name" value="DUF7342"/>
</dbReference>
<evidence type="ECO:0000256" key="1">
    <source>
        <dbReference type="SAM" id="MobiDB-lite"/>
    </source>
</evidence>
<dbReference type="HOGENOM" id="CLU_102823_1_1_2"/>
<gene>
    <name evidence="2" type="ordered locus">Halru_1857</name>
</gene>
<dbReference type="Proteomes" id="UP000010846">
    <property type="component" value="Chromosome"/>
</dbReference>
<feature type="region of interest" description="Disordered" evidence="1">
    <location>
        <begin position="1"/>
        <end position="23"/>
    </location>
</feature>
<name>L0IE12_HALRX</name>
<dbReference type="KEGG" id="hru:Halru_1857"/>
<evidence type="ECO:0000313" key="2">
    <source>
        <dbReference type="EMBL" id="AGB16456.1"/>
    </source>
</evidence>
<organism evidence="2 3">
    <name type="scientific">Halovivax ruber (strain DSM 18193 / JCM 13892 / XH-70)</name>
    <dbReference type="NCBI Taxonomy" id="797302"/>
    <lineage>
        <taxon>Archaea</taxon>
        <taxon>Methanobacteriati</taxon>
        <taxon>Methanobacteriota</taxon>
        <taxon>Stenosarchaea group</taxon>
        <taxon>Halobacteria</taxon>
        <taxon>Halobacteriales</taxon>
        <taxon>Natrialbaceae</taxon>
        <taxon>Halovivax</taxon>
    </lineage>
</organism>
<dbReference type="Gene3D" id="1.10.10.10">
    <property type="entry name" value="Winged helix-like DNA-binding domain superfamily/Winged helix DNA-binding domain"/>
    <property type="match status" value="1"/>
</dbReference>
<dbReference type="SUPFAM" id="SSF46785">
    <property type="entry name" value="Winged helix' DNA-binding domain"/>
    <property type="match status" value="1"/>
</dbReference>
<dbReference type="AlphaFoldDB" id="L0IE12"/>